<dbReference type="RefSeq" id="WP_379713747.1">
    <property type="nucleotide sequence ID" value="NZ_JBHTBS010000007.1"/>
</dbReference>
<keyword evidence="3 5" id="KW-1133">Transmembrane helix</keyword>
<proteinExistence type="predicted"/>
<evidence type="ECO:0000256" key="2">
    <source>
        <dbReference type="ARBA" id="ARBA00022692"/>
    </source>
</evidence>
<keyword evidence="2 5" id="KW-0812">Transmembrane</keyword>
<dbReference type="SUPFAM" id="SSF144091">
    <property type="entry name" value="Rhomboid-like"/>
    <property type="match status" value="1"/>
</dbReference>
<dbReference type="InterPro" id="IPR035952">
    <property type="entry name" value="Rhomboid-like_sf"/>
</dbReference>
<gene>
    <name evidence="6" type="ORF">ACFQY0_14655</name>
</gene>
<feature type="transmembrane region" description="Helical" evidence="5">
    <location>
        <begin position="71"/>
        <end position="91"/>
    </location>
</feature>
<keyword evidence="4 5" id="KW-0472">Membrane</keyword>
<comment type="caution">
    <text evidence="6">The sequence shown here is derived from an EMBL/GenBank/DDBJ whole genome shotgun (WGS) entry which is preliminary data.</text>
</comment>
<evidence type="ECO:0000256" key="3">
    <source>
        <dbReference type="ARBA" id="ARBA00022989"/>
    </source>
</evidence>
<dbReference type="Proteomes" id="UP001596472">
    <property type="component" value="Unassembled WGS sequence"/>
</dbReference>
<feature type="transmembrane region" description="Helical" evidence="5">
    <location>
        <begin position="161"/>
        <end position="194"/>
    </location>
</feature>
<organism evidence="6 7">
    <name type="scientific">Haloferula chungangensis</name>
    <dbReference type="NCBI Taxonomy" id="1048331"/>
    <lineage>
        <taxon>Bacteria</taxon>
        <taxon>Pseudomonadati</taxon>
        <taxon>Verrucomicrobiota</taxon>
        <taxon>Verrucomicrobiia</taxon>
        <taxon>Verrucomicrobiales</taxon>
        <taxon>Verrucomicrobiaceae</taxon>
        <taxon>Haloferula</taxon>
    </lineage>
</organism>
<name>A0ABW2LBT2_9BACT</name>
<sequence>MRWLSSLESRLQWVAFPGLFKYLTFLGVIVFAWQWVDPTVVERIAFDREKILSGEFWRVLTFAFTPAGTAGFTPIGALFLFFAVMIAFLINDSLESVWGPTRTTLYILTAWICLVLGMFIFDPGTLSAGRYIYTSMFLAFATYFPNYEFRLFFFIPVKVRFLGWLALGMMIFSAIATPILLCVVVPTLIPYLLWVLPAEIRGQATLAKAAKRRQQFTLAKKSDAEAFHSCATCKRTEHDDDDLQFRVMPDGTEYCIEHLPVDDTTAK</sequence>
<evidence type="ECO:0008006" key="8">
    <source>
        <dbReference type="Google" id="ProtNLM"/>
    </source>
</evidence>
<feature type="transmembrane region" description="Helical" evidence="5">
    <location>
        <begin position="12"/>
        <end position="36"/>
    </location>
</feature>
<accession>A0ABW2LBT2</accession>
<evidence type="ECO:0000313" key="7">
    <source>
        <dbReference type="Proteomes" id="UP001596472"/>
    </source>
</evidence>
<keyword evidence="7" id="KW-1185">Reference proteome</keyword>
<dbReference type="Gene3D" id="1.20.1540.10">
    <property type="entry name" value="Rhomboid-like"/>
    <property type="match status" value="1"/>
</dbReference>
<feature type="transmembrane region" description="Helical" evidence="5">
    <location>
        <begin position="103"/>
        <end position="120"/>
    </location>
</feature>
<reference evidence="7" key="1">
    <citation type="journal article" date="2019" name="Int. J. Syst. Evol. Microbiol.">
        <title>The Global Catalogue of Microorganisms (GCM) 10K type strain sequencing project: providing services to taxonomists for standard genome sequencing and annotation.</title>
        <authorList>
            <consortium name="The Broad Institute Genomics Platform"/>
            <consortium name="The Broad Institute Genome Sequencing Center for Infectious Disease"/>
            <person name="Wu L."/>
            <person name="Ma J."/>
        </authorList>
    </citation>
    <scope>NUCLEOTIDE SEQUENCE [LARGE SCALE GENOMIC DNA]</scope>
    <source>
        <strain evidence="7">CGMCC 4.1467</strain>
    </source>
</reference>
<evidence type="ECO:0000313" key="6">
    <source>
        <dbReference type="EMBL" id="MFC7338432.1"/>
    </source>
</evidence>
<dbReference type="EMBL" id="JBHTBS010000007">
    <property type="protein sequence ID" value="MFC7338432.1"/>
    <property type="molecule type" value="Genomic_DNA"/>
</dbReference>
<protein>
    <recommendedName>
        <fullName evidence="8">Rhomboid family intramembrane serine protease</fullName>
    </recommendedName>
</protein>
<evidence type="ECO:0000256" key="5">
    <source>
        <dbReference type="SAM" id="Phobius"/>
    </source>
</evidence>
<comment type="subcellular location">
    <subcellularLocation>
        <location evidence="1">Membrane</location>
        <topology evidence="1">Multi-pass membrane protein</topology>
    </subcellularLocation>
</comment>
<evidence type="ECO:0000256" key="1">
    <source>
        <dbReference type="ARBA" id="ARBA00004141"/>
    </source>
</evidence>
<feature type="transmembrane region" description="Helical" evidence="5">
    <location>
        <begin position="132"/>
        <end position="149"/>
    </location>
</feature>
<evidence type="ECO:0000256" key="4">
    <source>
        <dbReference type="ARBA" id="ARBA00023136"/>
    </source>
</evidence>